<name>A0ACB9W312_CHAAC</name>
<organism evidence="1 2">
    <name type="scientific">Chaenocephalus aceratus</name>
    <name type="common">Blackfin icefish</name>
    <name type="synonym">Chaenichthys aceratus</name>
    <dbReference type="NCBI Taxonomy" id="36190"/>
    <lineage>
        <taxon>Eukaryota</taxon>
        <taxon>Metazoa</taxon>
        <taxon>Chordata</taxon>
        <taxon>Craniata</taxon>
        <taxon>Vertebrata</taxon>
        <taxon>Euteleostomi</taxon>
        <taxon>Actinopterygii</taxon>
        <taxon>Neopterygii</taxon>
        <taxon>Teleostei</taxon>
        <taxon>Neoteleostei</taxon>
        <taxon>Acanthomorphata</taxon>
        <taxon>Eupercaria</taxon>
        <taxon>Perciformes</taxon>
        <taxon>Notothenioidei</taxon>
        <taxon>Channichthyidae</taxon>
        <taxon>Chaenocephalus</taxon>
    </lineage>
</organism>
<dbReference type="Proteomes" id="UP001057452">
    <property type="component" value="Chromosome 20"/>
</dbReference>
<gene>
    <name evidence="1" type="ORF">KUCAC02_017711</name>
</gene>
<comment type="caution">
    <text evidence="1">The sequence shown here is derived from an EMBL/GenBank/DDBJ whole genome shotgun (WGS) entry which is preliminary data.</text>
</comment>
<evidence type="ECO:0000313" key="1">
    <source>
        <dbReference type="EMBL" id="KAI4806921.1"/>
    </source>
</evidence>
<keyword evidence="2" id="KW-1185">Reference proteome</keyword>
<evidence type="ECO:0000313" key="2">
    <source>
        <dbReference type="Proteomes" id="UP001057452"/>
    </source>
</evidence>
<accession>A0ACB9W312</accession>
<proteinExistence type="predicted"/>
<reference evidence="1" key="1">
    <citation type="submission" date="2022-05" db="EMBL/GenBank/DDBJ databases">
        <title>Chromosome-level genome of Chaenocephalus aceratus.</title>
        <authorList>
            <person name="Park H."/>
        </authorList>
    </citation>
    <scope>NUCLEOTIDE SEQUENCE</scope>
    <source>
        <strain evidence="1">KU_202001</strain>
    </source>
</reference>
<dbReference type="EMBL" id="CM043804">
    <property type="protein sequence ID" value="KAI4806921.1"/>
    <property type="molecule type" value="Genomic_DNA"/>
</dbReference>
<protein>
    <submittedName>
        <fullName evidence="1">Uncharacterized protein</fullName>
    </submittedName>
</protein>
<sequence>MNHHSYTSVSLCPRKVGAKELHQCQGLKITVSNAVAQAYTLGTTDKYKHVALLLRQNILQAFRVSKDLQWPPTADDMELSPENLLPTDIVRFLSMVMAGKEDMETNEKMKRLVFSIGQELRRAVSEGEWKLPKHILLCVTVRHLFRSKQLTTILHRLGHSESYGFGLELETALAKVLDKVSSYRTPAIVIGEGNMVFHCEWDNLNKTTPSVHGSNIVNSAGGIMVQVVKPGFESNKVRMLPVIDKSQQRSLKVDTPETLPCTSLALTQSLMMAHHSHRQQRMTLSMQLRCKCTTAGSLSASIAL</sequence>